<feature type="transmembrane region" description="Helical" evidence="5">
    <location>
        <begin position="161"/>
        <end position="180"/>
    </location>
</feature>
<evidence type="ECO:0000256" key="4">
    <source>
        <dbReference type="ARBA" id="ARBA00023136"/>
    </source>
</evidence>
<evidence type="ECO:0000256" key="3">
    <source>
        <dbReference type="ARBA" id="ARBA00022989"/>
    </source>
</evidence>
<reference evidence="7" key="1">
    <citation type="submission" date="2021-01" db="EMBL/GenBank/DDBJ databases">
        <authorList>
            <person name="Corre E."/>
            <person name="Pelletier E."/>
            <person name="Niang G."/>
            <person name="Scheremetjew M."/>
            <person name="Finn R."/>
            <person name="Kale V."/>
            <person name="Holt S."/>
            <person name="Cochrane G."/>
            <person name="Meng A."/>
            <person name="Brown T."/>
            <person name="Cohen L."/>
        </authorList>
    </citation>
    <scope>NUCLEOTIDE SEQUENCE</scope>
</reference>
<feature type="transmembrane region" description="Helical" evidence="5">
    <location>
        <begin position="73"/>
        <end position="91"/>
    </location>
</feature>
<keyword evidence="2 5" id="KW-0812">Transmembrane</keyword>
<dbReference type="Pfam" id="PF01490">
    <property type="entry name" value="Aa_trans"/>
    <property type="match status" value="1"/>
</dbReference>
<feature type="transmembrane region" description="Helical" evidence="5">
    <location>
        <begin position="49"/>
        <end position="67"/>
    </location>
</feature>
<dbReference type="GO" id="GO:0016020">
    <property type="term" value="C:membrane"/>
    <property type="evidence" value="ECO:0007669"/>
    <property type="project" value="UniProtKB-SubCell"/>
</dbReference>
<name>A0A7S3MPT5_9CILI</name>
<comment type="subcellular location">
    <subcellularLocation>
        <location evidence="1">Membrane</location>
        <topology evidence="1">Multi-pass membrane protein</topology>
    </subcellularLocation>
</comment>
<feature type="domain" description="Amino acid transporter transmembrane" evidence="6">
    <location>
        <begin position="42"/>
        <end position="408"/>
    </location>
</feature>
<feature type="transmembrane region" description="Helical" evidence="5">
    <location>
        <begin position="187"/>
        <end position="209"/>
    </location>
</feature>
<dbReference type="PANTHER" id="PTHR22950:SF702">
    <property type="entry name" value="AMINO ACID TRANSPORTER PROTEIN"/>
    <property type="match status" value="1"/>
</dbReference>
<evidence type="ECO:0000256" key="2">
    <source>
        <dbReference type="ARBA" id="ARBA00022692"/>
    </source>
</evidence>
<dbReference type="AlphaFoldDB" id="A0A7S3MPT5"/>
<keyword evidence="4 5" id="KW-0472">Membrane</keyword>
<feature type="transmembrane region" description="Helical" evidence="5">
    <location>
        <begin position="229"/>
        <end position="249"/>
    </location>
</feature>
<accession>A0A7S3MPT5</accession>
<dbReference type="EMBL" id="HBIF01000579">
    <property type="protein sequence ID" value="CAE0317226.1"/>
    <property type="molecule type" value="Transcribed_RNA"/>
</dbReference>
<feature type="transmembrane region" description="Helical" evidence="5">
    <location>
        <begin position="269"/>
        <end position="287"/>
    </location>
</feature>
<feature type="transmembrane region" description="Helical" evidence="5">
    <location>
        <begin position="349"/>
        <end position="369"/>
    </location>
</feature>
<protein>
    <recommendedName>
        <fullName evidence="6">Amino acid transporter transmembrane domain-containing protein</fullName>
    </recommendedName>
</protein>
<feature type="transmembrane region" description="Helical" evidence="5">
    <location>
        <begin position="121"/>
        <end position="141"/>
    </location>
</feature>
<proteinExistence type="predicted"/>
<feature type="transmembrane region" description="Helical" evidence="5">
    <location>
        <begin position="407"/>
        <end position="429"/>
    </location>
</feature>
<feature type="transmembrane region" description="Helical" evidence="5">
    <location>
        <begin position="307"/>
        <end position="328"/>
    </location>
</feature>
<evidence type="ECO:0000259" key="6">
    <source>
        <dbReference type="Pfam" id="PF01490"/>
    </source>
</evidence>
<feature type="transmembrane region" description="Helical" evidence="5">
    <location>
        <begin position="375"/>
        <end position="395"/>
    </location>
</feature>
<evidence type="ECO:0000256" key="1">
    <source>
        <dbReference type="ARBA" id="ARBA00004141"/>
    </source>
</evidence>
<sequence length="430" mass="48436">MEEDQLLKSLLESNPNDTEESQPYDFSKNPNWFKRTFSYMETGSLRGSILTLSANTIGAGLLSLPFAVKMAGLVPGVLMLVLGGWVFSFFYKVLIKAHDHSGVYSYIGLVQSFLGETWRRGVELSFVFGGVGVLCAFQALSGHYLLQLFFKSGILSSDYEWWRVVIMSFASLFVLSPLCIPKQLTSLRYTSSICIFAIFYITVILIIQLPDYTREVTPEVSFFRVNSSMVHAFTLCVFASDGTLAIPFIYQELQRRCYTRMCKVIDRSVVMNLSFYILLAVVGYLSLGENTPSLITDRKYLWEGTDWFMLVAEFLIAFALLFSIPLRIAPLRTGLDQMVYGVHSAKQGWVFYTATYVGLYLSTGIAILVPEAIKYFIFIGGILIVPIAFIIPSLFYLQLEKSYLKRILVMSMSVVLGATGIYSAVTTFFK</sequence>
<dbReference type="PANTHER" id="PTHR22950">
    <property type="entry name" value="AMINO ACID TRANSPORTER"/>
    <property type="match status" value="1"/>
</dbReference>
<organism evidence="7">
    <name type="scientific">Fabrea salina</name>
    <dbReference type="NCBI Taxonomy" id="342563"/>
    <lineage>
        <taxon>Eukaryota</taxon>
        <taxon>Sar</taxon>
        <taxon>Alveolata</taxon>
        <taxon>Ciliophora</taxon>
        <taxon>Postciliodesmatophora</taxon>
        <taxon>Heterotrichea</taxon>
        <taxon>Heterotrichida</taxon>
        <taxon>Fabreidae</taxon>
        <taxon>Fabrea</taxon>
    </lineage>
</organism>
<gene>
    <name evidence="7" type="ORF">FSAL1345_LOCUS495</name>
</gene>
<dbReference type="GO" id="GO:0015179">
    <property type="term" value="F:L-amino acid transmembrane transporter activity"/>
    <property type="evidence" value="ECO:0007669"/>
    <property type="project" value="TreeGrafter"/>
</dbReference>
<dbReference type="InterPro" id="IPR013057">
    <property type="entry name" value="AA_transpt_TM"/>
</dbReference>
<evidence type="ECO:0000256" key="5">
    <source>
        <dbReference type="SAM" id="Phobius"/>
    </source>
</evidence>
<evidence type="ECO:0000313" key="7">
    <source>
        <dbReference type="EMBL" id="CAE0317226.1"/>
    </source>
</evidence>
<keyword evidence="3 5" id="KW-1133">Transmembrane helix</keyword>